<dbReference type="HAMAP" id="MF_01965">
    <property type="entry name" value="NADHX_dehydratase"/>
    <property type="match status" value="1"/>
</dbReference>
<comment type="subcellular location">
    <subcellularLocation>
        <location evidence="9">Cytoplasm</location>
    </subcellularLocation>
</comment>
<proteinExistence type="inferred from homology"/>
<evidence type="ECO:0000256" key="2">
    <source>
        <dbReference type="ARBA" id="ARBA00022553"/>
    </source>
</evidence>
<dbReference type="Pfam" id="PF01256">
    <property type="entry name" value="Carb_kinase"/>
    <property type="match status" value="1"/>
</dbReference>
<feature type="binding site" evidence="9">
    <location>
        <begin position="224"/>
        <end position="228"/>
    </location>
    <ligand>
        <name>ATP</name>
        <dbReference type="ChEBI" id="CHEBI:30616"/>
    </ligand>
</feature>
<keyword evidence="6 9" id="KW-0520">NAD</keyword>
<evidence type="ECO:0000256" key="3">
    <source>
        <dbReference type="ARBA" id="ARBA00022741"/>
    </source>
</evidence>
<dbReference type="Gene3D" id="3.40.1190.20">
    <property type="match status" value="1"/>
</dbReference>
<dbReference type="InterPro" id="IPR029056">
    <property type="entry name" value="Ribokinase-like"/>
</dbReference>
<dbReference type="Proteomes" id="UP000737391">
    <property type="component" value="Unassembled WGS sequence"/>
</dbReference>
<dbReference type="GO" id="GO:0005737">
    <property type="term" value="C:cytoplasm"/>
    <property type="evidence" value="ECO:0007669"/>
    <property type="project" value="UniProtKB-SubCell"/>
</dbReference>
<keyword evidence="12" id="KW-1185">Reference proteome</keyword>
<dbReference type="GO" id="GO:0046496">
    <property type="term" value="P:nicotinamide nucleotide metabolic process"/>
    <property type="evidence" value="ECO:0007669"/>
    <property type="project" value="UniProtKB-UniRule"/>
</dbReference>
<comment type="catalytic activity">
    <reaction evidence="8 9">
        <text>(6S)-NADPHX + ATP = ADP + phosphate + NADPH + H(+)</text>
        <dbReference type="Rhea" id="RHEA:32231"/>
        <dbReference type="ChEBI" id="CHEBI:15378"/>
        <dbReference type="ChEBI" id="CHEBI:30616"/>
        <dbReference type="ChEBI" id="CHEBI:43474"/>
        <dbReference type="ChEBI" id="CHEBI:57783"/>
        <dbReference type="ChEBI" id="CHEBI:64076"/>
        <dbReference type="ChEBI" id="CHEBI:456216"/>
        <dbReference type="EC" id="4.2.1.93"/>
    </reaction>
</comment>
<dbReference type="FunFam" id="3.40.1190.20:FF:000043">
    <property type="entry name" value="ATP-dependent (S)-NAD(P)H-hydrate dehydratase"/>
    <property type="match status" value="1"/>
</dbReference>
<feature type="binding site" evidence="9">
    <location>
        <begin position="184"/>
        <end position="190"/>
    </location>
    <ligand>
        <name>(6S)-NADPHX</name>
        <dbReference type="ChEBI" id="CHEBI:64076"/>
    </ligand>
</feature>
<comment type="caution">
    <text evidence="11">The sequence shown here is derived from an EMBL/GenBank/DDBJ whole genome shotgun (WGS) entry which is preliminary data.</text>
</comment>
<dbReference type="EMBL" id="LUFC02000045">
    <property type="protein sequence ID" value="KAF4502950.1"/>
    <property type="molecule type" value="Genomic_DNA"/>
</dbReference>
<feature type="binding site" evidence="9">
    <location>
        <position position="253"/>
    </location>
    <ligand>
        <name>(6S)-NADPHX</name>
        <dbReference type="ChEBI" id="CHEBI:64076"/>
    </ligand>
</feature>
<dbReference type="InterPro" id="IPR000631">
    <property type="entry name" value="CARKD"/>
</dbReference>
<evidence type="ECO:0000256" key="9">
    <source>
        <dbReference type="HAMAP-Rule" id="MF_03157"/>
    </source>
</evidence>
<dbReference type="AlphaFoldDB" id="A0A9P5BIP8"/>
<comment type="function">
    <text evidence="9">Catalyzes the dehydration of the S-form of NAD(P)HX at the expense of ATP, which is converted to ADP. Together with NAD(P)HX epimerase, which catalyzes the epimerization of the S- and R-forms, the enzyme allows the repair of both epimers of NAD(P)HX, a damaged form of NAD(P)H that is a result of enzymatic or heat-dependent hydration.</text>
</comment>
<dbReference type="GO" id="GO:0110051">
    <property type="term" value="P:metabolite repair"/>
    <property type="evidence" value="ECO:0007669"/>
    <property type="project" value="TreeGrafter"/>
</dbReference>
<dbReference type="PANTHER" id="PTHR12592:SF0">
    <property type="entry name" value="ATP-DEPENDENT (S)-NAD(P)H-HYDRATE DEHYDRATASE"/>
    <property type="match status" value="1"/>
</dbReference>
<comment type="catalytic activity">
    <reaction evidence="9">
        <text>(6S)-NADHX + ATP = ADP + phosphate + NADH + H(+)</text>
        <dbReference type="Rhea" id="RHEA:19017"/>
        <dbReference type="ChEBI" id="CHEBI:15378"/>
        <dbReference type="ChEBI" id="CHEBI:30616"/>
        <dbReference type="ChEBI" id="CHEBI:43474"/>
        <dbReference type="ChEBI" id="CHEBI:57945"/>
        <dbReference type="ChEBI" id="CHEBI:64074"/>
        <dbReference type="ChEBI" id="CHEBI:456216"/>
        <dbReference type="EC" id="4.2.1.93"/>
    </reaction>
</comment>
<dbReference type="GO" id="GO:0047453">
    <property type="term" value="F:ATP-dependent NAD(P)H-hydrate dehydratase activity"/>
    <property type="evidence" value="ECO:0007669"/>
    <property type="project" value="UniProtKB-UniRule"/>
</dbReference>
<evidence type="ECO:0000313" key="12">
    <source>
        <dbReference type="Proteomes" id="UP000737391"/>
    </source>
</evidence>
<gene>
    <name evidence="11" type="ORF">FAGAP_816</name>
</gene>
<feature type="binding site" evidence="9">
    <location>
        <position position="131"/>
    </location>
    <ligand>
        <name>(6S)-NADPHX</name>
        <dbReference type="ChEBI" id="CHEBI:64076"/>
    </ligand>
</feature>
<keyword evidence="4 9" id="KW-0067">ATP-binding</keyword>
<accession>A0A9P5BIP8</accession>
<organism evidence="11 12">
    <name type="scientific">Fusarium agapanthi</name>
    <dbReference type="NCBI Taxonomy" id="1803897"/>
    <lineage>
        <taxon>Eukaryota</taxon>
        <taxon>Fungi</taxon>
        <taxon>Dikarya</taxon>
        <taxon>Ascomycota</taxon>
        <taxon>Pezizomycotina</taxon>
        <taxon>Sordariomycetes</taxon>
        <taxon>Hypocreomycetidae</taxon>
        <taxon>Hypocreales</taxon>
        <taxon>Nectriaceae</taxon>
        <taxon>Fusarium</taxon>
        <taxon>Fusarium fujikuroi species complex</taxon>
    </lineage>
</organism>
<sequence length="511" mass="56154">MSSATKEVLSKVRRMIPPMLDKFHKGQLGRVAVIGGSENYTGAPYFSAMASARLGSDLSHVICTPAAATVIKSYSPNLMVHPLMRQSENAKKEHEPAAWKASKDPESNADHIAAQIKDLLPRLHVLVIGPGLGRDPLMHATVARVIRAAREQELPIVLDADALAIVHTQPELVSGYDGAVLTPNVVEFGKLCDALKVKVDDNAPETARVEALAKTLKGVTVVQKGAKDYISNGETTLTVDLEGGKKRSGGQGDTLTGSIATFLGWRRAYLDRLWDVGKDPIGEHELVGLAAFGGSAITRECSRLAFSKKGRSLQASDLTDEVHISFLNIFGEDDEMNQLRIHDVGYLIAFANLAPGLRPKEGVTGVKDLTSKYKQGCELVVRLPSTQYNGHSLLVTRRGLRWFPQDPEVDAIFWALENKLPIQVNKRISDHSREAGSDTVDKSRIIWVKPAHLEEAYRRENSTSKEDWPNSQPQKIIDEHQDGPHIVANERHDTATYEAKECYIGSRMISE</sequence>
<keyword evidence="2 9" id="KW-0597">Phosphoprotein</keyword>
<keyword evidence="3 9" id="KW-0547">Nucleotide-binding</keyword>
<dbReference type="PROSITE" id="PS01050">
    <property type="entry name" value="YJEF_C_2"/>
    <property type="match status" value="1"/>
</dbReference>
<evidence type="ECO:0000256" key="7">
    <source>
        <dbReference type="ARBA" id="ARBA00023239"/>
    </source>
</evidence>
<evidence type="ECO:0000313" key="11">
    <source>
        <dbReference type="EMBL" id="KAF4502950.1"/>
    </source>
</evidence>
<dbReference type="InterPro" id="IPR017953">
    <property type="entry name" value="Carbohydrate_kinase_pred_CS"/>
</dbReference>
<keyword evidence="5" id="KW-0521">NADP</keyword>
<protein>
    <recommendedName>
        <fullName evidence="9">ATP-dependent (S)-NAD(P)H-hydrate dehydratase</fullName>
        <ecNumber evidence="9">4.2.1.93</ecNumber>
    </recommendedName>
    <alternativeName>
        <fullName evidence="9">ATP-dependent NAD(P)HX dehydratase</fullName>
    </alternativeName>
</protein>
<dbReference type="SUPFAM" id="SSF53613">
    <property type="entry name" value="Ribokinase-like"/>
    <property type="match status" value="1"/>
</dbReference>
<dbReference type="OrthoDB" id="8110916at2759"/>
<evidence type="ECO:0000256" key="1">
    <source>
        <dbReference type="ARBA" id="ARBA00022490"/>
    </source>
</evidence>
<dbReference type="PROSITE" id="PS51383">
    <property type="entry name" value="YJEF_C_3"/>
    <property type="match status" value="1"/>
</dbReference>
<keyword evidence="1 9" id="KW-0963">Cytoplasm</keyword>
<dbReference type="NCBIfam" id="TIGR00196">
    <property type="entry name" value="yjeF_cterm"/>
    <property type="match status" value="1"/>
</dbReference>
<reference evidence="11" key="1">
    <citation type="submission" date="2020-01" db="EMBL/GenBank/DDBJ databases">
        <title>Identification and distribution of gene clusters putatively required for synthesis of sphingolipid metabolism inhibitors in phylogenetically diverse species of the filamentous fungus Fusarium.</title>
        <authorList>
            <person name="Kim H.-S."/>
            <person name="Busman M."/>
            <person name="Brown D.W."/>
            <person name="Divon H."/>
            <person name="Uhlig S."/>
            <person name="Proctor R.H."/>
        </authorList>
    </citation>
    <scope>NUCLEOTIDE SEQUENCE</scope>
    <source>
        <strain evidence="11">NRRL 31653</strain>
    </source>
</reference>
<comment type="similarity">
    <text evidence="9">Belongs to the NnrD/CARKD family.</text>
</comment>
<dbReference type="PANTHER" id="PTHR12592">
    <property type="entry name" value="ATP-DEPENDENT (S)-NAD(P)H-HYDRATE DEHYDRATASE FAMILY MEMBER"/>
    <property type="match status" value="1"/>
</dbReference>
<keyword evidence="7 9" id="KW-0456">Lyase</keyword>
<evidence type="ECO:0000256" key="5">
    <source>
        <dbReference type="ARBA" id="ARBA00022857"/>
    </source>
</evidence>
<feature type="domain" description="YjeF C-terminal" evidence="10">
    <location>
        <begin position="8"/>
        <end position="329"/>
    </location>
</feature>
<evidence type="ECO:0000259" key="10">
    <source>
        <dbReference type="PROSITE" id="PS51383"/>
    </source>
</evidence>
<evidence type="ECO:0000256" key="4">
    <source>
        <dbReference type="ARBA" id="ARBA00022840"/>
    </source>
</evidence>
<dbReference type="EC" id="4.2.1.93" evidence="9"/>
<dbReference type="CDD" id="cd01171">
    <property type="entry name" value="YXKO-related"/>
    <property type="match status" value="1"/>
</dbReference>
<dbReference type="GO" id="GO:0005524">
    <property type="term" value="F:ATP binding"/>
    <property type="evidence" value="ECO:0007669"/>
    <property type="project" value="UniProtKB-KW"/>
</dbReference>
<evidence type="ECO:0000256" key="6">
    <source>
        <dbReference type="ARBA" id="ARBA00023027"/>
    </source>
</evidence>
<evidence type="ECO:0000256" key="8">
    <source>
        <dbReference type="ARBA" id="ARBA00047472"/>
    </source>
</evidence>
<name>A0A9P5BIP8_9HYPO</name>
<comment type="cofactor">
    <cofactor evidence="9">
        <name>Mg(2+)</name>
        <dbReference type="ChEBI" id="CHEBI:18420"/>
    </cofactor>
</comment>
<feature type="binding site" evidence="9">
    <location>
        <begin position="243"/>
        <end position="252"/>
    </location>
    <ligand>
        <name>ATP</name>
        <dbReference type="ChEBI" id="CHEBI:30616"/>
    </ligand>
</feature>